<keyword evidence="3" id="KW-0009">Actin-binding</keyword>
<comment type="subcellular location">
    <subcellularLocation>
        <location evidence="1">Cytoplasm</location>
        <location evidence="1">Cytoskeleton</location>
    </subcellularLocation>
</comment>
<evidence type="ECO:0000256" key="3">
    <source>
        <dbReference type="ARBA" id="ARBA00023203"/>
    </source>
</evidence>
<keyword evidence="4" id="KW-0206">Cytoskeleton</keyword>
<dbReference type="InterPro" id="IPR034666">
    <property type="entry name" value="ARPC2/4"/>
</dbReference>
<evidence type="ECO:0000313" key="6">
    <source>
        <dbReference type="Proteomes" id="UP000242715"/>
    </source>
</evidence>
<gene>
    <name evidence="5" type="ORF">TSUD_153940</name>
</gene>
<dbReference type="GO" id="GO:0005885">
    <property type="term" value="C:Arp2/3 protein complex"/>
    <property type="evidence" value="ECO:0007669"/>
    <property type="project" value="InterPro"/>
</dbReference>
<evidence type="ECO:0000256" key="4">
    <source>
        <dbReference type="ARBA" id="ARBA00023212"/>
    </source>
</evidence>
<dbReference type="EMBL" id="DF973678">
    <property type="protein sequence ID" value="GAU37561.1"/>
    <property type="molecule type" value="Genomic_DNA"/>
</dbReference>
<dbReference type="GO" id="GO:0030041">
    <property type="term" value="P:actin filament polymerization"/>
    <property type="evidence" value="ECO:0007669"/>
    <property type="project" value="InterPro"/>
</dbReference>
<dbReference type="Proteomes" id="UP000242715">
    <property type="component" value="Unassembled WGS sequence"/>
</dbReference>
<keyword evidence="6" id="KW-1185">Reference proteome</keyword>
<accession>A0A2Z6N1H9</accession>
<sequence length="59" mass="7079">MERRVMLKGRDYIVERNWKYLCIPCSEGFMHTRMRRRVESLIQELFVGSRDASDLMIVG</sequence>
<dbReference type="GO" id="GO:0034314">
    <property type="term" value="P:Arp2/3 complex-mediated actin nucleation"/>
    <property type="evidence" value="ECO:0007669"/>
    <property type="project" value="InterPro"/>
</dbReference>
<dbReference type="GO" id="GO:0003779">
    <property type="term" value="F:actin binding"/>
    <property type="evidence" value="ECO:0007669"/>
    <property type="project" value="UniProtKB-KW"/>
</dbReference>
<name>A0A2Z6N1H9_TRISU</name>
<evidence type="ECO:0000256" key="1">
    <source>
        <dbReference type="ARBA" id="ARBA00004245"/>
    </source>
</evidence>
<organism evidence="5 6">
    <name type="scientific">Trifolium subterraneum</name>
    <name type="common">Subterranean clover</name>
    <dbReference type="NCBI Taxonomy" id="3900"/>
    <lineage>
        <taxon>Eukaryota</taxon>
        <taxon>Viridiplantae</taxon>
        <taxon>Streptophyta</taxon>
        <taxon>Embryophyta</taxon>
        <taxon>Tracheophyta</taxon>
        <taxon>Spermatophyta</taxon>
        <taxon>Magnoliopsida</taxon>
        <taxon>eudicotyledons</taxon>
        <taxon>Gunneridae</taxon>
        <taxon>Pentapetalae</taxon>
        <taxon>rosids</taxon>
        <taxon>fabids</taxon>
        <taxon>Fabales</taxon>
        <taxon>Fabaceae</taxon>
        <taxon>Papilionoideae</taxon>
        <taxon>50 kb inversion clade</taxon>
        <taxon>NPAAA clade</taxon>
        <taxon>Hologalegina</taxon>
        <taxon>IRL clade</taxon>
        <taxon>Trifolieae</taxon>
        <taxon>Trifolium</taxon>
    </lineage>
</organism>
<keyword evidence="2" id="KW-0963">Cytoplasm</keyword>
<dbReference type="AlphaFoldDB" id="A0A2Z6N1H9"/>
<reference evidence="6" key="1">
    <citation type="journal article" date="2017" name="Front. Plant Sci.">
        <title>Climate Clever Clovers: New Paradigm to Reduce the Environmental Footprint of Ruminants by Breeding Low Methanogenic Forages Utilizing Haplotype Variation.</title>
        <authorList>
            <person name="Kaur P."/>
            <person name="Appels R."/>
            <person name="Bayer P.E."/>
            <person name="Keeble-Gagnere G."/>
            <person name="Wang J."/>
            <person name="Hirakawa H."/>
            <person name="Shirasawa K."/>
            <person name="Vercoe P."/>
            <person name="Stefanova K."/>
            <person name="Durmic Z."/>
            <person name="Nichols P."/>
            <person name="Revell C."/>
            <person name="Isobe S.N."/>
            <person name="Edwards D."/>
            <person name="Erskine W."/>
        </authorList>
    </citation>
    <scope>NUCLEOTIDE SEQUENCE [LARGE SCALE GENOMIC DNA]</scope>
    <source>
        <strain evidence="6">cv. Daliak</strain>
    </source>
</reference>
<protein>
    <submittedName>
        <fullName evidence="5">Uncharacterized protein</fullName>
    </submittedName>
</protein>
<evidence type="ECO:0000313" key="5">
    <source>
        <dbReference type="EMBL" id="GAU37561.1"/>
    </source>
</evidence>
<dbReference type="SUPFAM" id="SSF69645">
    <property type="entry name" value="Arp2/3 complex subunits"/>
    <property type="match status" value="1"/>
</dbReference>
<proteinExistence type="predicted"/>
<evidence type="ECO:0000256" key="2">
    <source>
        <dbReference type="ARBA" id="ARBA00022490"/>
    </source>
</evidence>